<sequence length="388" mass="42656">MSVEGFKAMSYGALLLGGLMAYSFSGIVAVQSVVYFKLYPKDIGLLKALVSTVWILDLAHSAFIGFSLFYYFVTSWAVDSTIDDIAWSVALSVITTALQTVIAHCFFAHKIYRSSQKNLLLVVPILVLAFCRLIAASGTHPVQISATIRLKISSPSYDSYYSGNGPCQALLGLHADVPGGRFLPPYTRNAKLKYHCGSQWIFTTGLSLSSATDILIALSLFFLLQSMRKRIGTESSVMVQVVDTLTLYTLETGLLTCVLTTASLICWLIMPTNLVFLGLHFVIAKLYANSLLASLNTRKQLREMGPRISPWSDKTLPILSAEDFHVANSDMLQSPLSRNRDSIASLMSTNDRFTRPPMSIKSRQAVGFHYSRGLAFEMLTSSTSSGFD</sequence>
<dbReference type="PANTHER" id="PTHR40465:SF1">
    <property type="entry name" value="DUF6534 DOMAIN-CONTAINING PROTEIN"/>
    <property type="match status" value="1"/>
</dbReference>
<feature type="transmembrane region" description="Helical" evidence="1">
    <location>
        <begin position="276"/>
        <end position="295"/>
    </location>
</feature>
<evidence type="ECO:0000313" key="4">
    <source>
        <dbReference type="Proteomes" id="UP000559256"/>
    </source>
</evidence>
<protein>
    <recommendedName>
        <fullName evidence="2">DUF6534 domain-containing protein</fullName>
    </recommendedName>
</protein>
<name>A0A8H5FPK7_9AGAR</name>
<dbReference type="InterPro" id="IPR045339">
    <property type="entry name" value="DUF6534"/>
</dbReference>
<proteinExistence type="predicted"/>
<reference evidence="3 4" key="1">
    <citation type="journal article" date="2020" name="ISME J.">
        <title>Uncovering the hidden diversity of litter-decomposition mechanisms in mushroom-forming fungi.</title>
        <authorList>
            <person name="Floudas D."/>
            <person name="Bentzer J."/>
            <person name="Ahren D."/>
            <person name="Johansson T."/>
            <person name="Persson P."/>
            <person name="Tunlid A."/>
        </authorList>
    </citation>
    <scope>NUCLEOTIDE SEQUENCE [LARGE SCALE GENOMIC DNA]</scope>
    <source>
        <strain evidence="3 4">CBS 291.85</strain>
    </source>
</reference>
<organism evidence="3 4">
    <name type="scientific">Tetrapyrgos nigripes</name>
    <dbReference type="NCBI Taxonomy" id="182062"/>
    <lineage>
        <taxon>Eukaryota</taxon>
        <taxon>Fungi</taxon>
        <taxon>Dikarya</taxon>
        <taxon>Basidiomycota</taxon>
        <taxon>Agaricomycotina</taxon>
        <taxon>Agaricomycetes</taxon>
        <taxon>Agaricomycetidae</taxon>
        <taxon>Agaricales</taxon>
        <taxon>Marasmiineae</taxon>
        <taxon>Marasmiaceae</taxon>
        <taxon>Tetrapyrgos</taxon>
    </lineage>
</organism>
<evidence type="ECO:0000259" key="2">
    <source>
        <dbReference type="Pfam" id="PF20152"/>
    </source>
</evidence>
<dbReference type="Pfam" id="PF20152">
    <property type="entry name" value="DUF6534"/>
    <property type="match status" value="1"/>
</dbReference>
<keyword evidence="1" id="KW-0812">Transmembrane</keyword>
<feature type="transmembrane region" description="Helical" evidence="1">
    <location>
        <begin position="85"/>
        <end position="107"/>
    </location>
</feature>
<dbReference type="Proteomes" id="UP000559256">
    <property type="component" value="Unassembled WGS sequence"/>
</dbReference>
<feature type="transmembrane region" description="Helical" evidence="1">
    <location>
        <begin position="48"/>
        <end position="73"/>
    </location>
</feature>
<accession>A0A8H5FPK7</accession>
<dbReference type="OrthoDB" id="3206554at2759"/>
<keyword evidence="4" id="KW-1185">Reference proteome</keyword>
<feature type="transmembrane region" description="Helical" evidence="1">
    <location>
        <begin position="245"/>
        <end position="270"/>
    </location>
</feature>
<comment type="caution">
    <text evidence="3">The sequence shown here is derived from an EMBL/GenBank/DDBJ whole genome shotgun (WGS) entry which is preliminary data.</text>
</comment>
<feature type="domain" description="DUF6534" evidence="2">
    <location>
        <begin position="209"/>
        <end position="299"/>
    </location>
</feature>
<feature type="transmembrane region" description="Helical" evidence="1">
    <location>
        <begin position="12"/>
        <end position="36"/>
    </location>
</feature>
<evidence type="ECO:0000313" key="3">
    <source>
        <dbReference type="EMBL" id="KAF5344459.1"/>
    </source>
</evidence>
<keyword evidence="1" id="KW-0472">Membrane</keyword>
<dbReference type="AlphaFoldDB" id="A0A8H5FPK7"/>
<dbReference type="PANTHER" id="PTHR40465">
    <property type="entry name" value="CHROMOSOME 1, WHOLE GENOME SHOTGUN SEQUENCE"/>
    <property type="match status" value="1"/>
</dbReference>
<feature type="transmembrane region" description="Helical" evidence="1">
    <location>
        <begin position="200"/>
        <end position="224"/>
    </location>
</feature>
<evidence type="ECO:0000256" key="1">
    <source>
        <dbReference type="SAM" id="Phobius"/>
    </source>
</evidence>
<feature type="transmembrane region" description="Helical" evidence="1">
    <location>
        <begin position="119"/>
        <end position="135"/>
    </location>
</feature>
<dbReference type="EMBL" id="JAACJM010000124">
    <property type="protein sequence ID" value="KAF5344459.1"/>
    <property type="molecule type" value="Genomic_DNA"/>
</dbReference>
<keyword evidence="1" id="KW-1133">Transmembrane helix</keyword>
<gene>
    <name evidence="3" type="ORF">D9758_014128</name>
</gene>